<protein>
    <recommendedName>
        <fullName evidence="2">Bro-N domain-containing protein</fullName>
    </recommendedName>
</protein>
<dbReference type="Pfam" id="PF02498">
    <property type="entry name" value="Bro-N"/>
    <property type="match status" value="1"/>
</dbReference>
<dbReference type="PROSITE" id="PS51750">
    <property type="entry name" value="BRO_N"/>
    <property type="match status" value="1"/>
</dbReference>
<sequence>MSRESLSERAGSGHKMLPTPNPAGMEIDGDSQLLLVGDKRISFLLVGDDRQPWFQAKPLAEVLGYNDTDQAIRNNVRDIHRQSLRSLIDTFGGAISFSNTPVPQTGPPRPPQTVFVDEPGLYSLLMRSSRREAERFQEWVTAVVLPTIRRTGAFVTGPQPPLTPGALTRPPTDYERQQTAEGALRIYDKLVAMDGATPRDRIMFADIARNVMMPLSTLPALAAPREPQAEVNARRMALPISDIFREVTGRSGTKAQLMSLGRLVSRAYSARHGGASPPEVERCIDGTTRMVKAYSPVDDPWIRDFVANSLGM</sequence>
<dbReference type="EMBL" id="JALJOS010000001">
    <property type="protein sequence ID" value="KAK9844353.1"/>
    <property type="molecule type" value="Genomic_DNA"/>
</dbReference>
<dbReference type="Proteomes" id="UP001438707">
    <property type="component" value="Unassembled WGS sequence"/>
</dbReference>
<evidence type="ECO:0000259" key="2">
    <source>
        <dbReference type="PROSITE" id="PS51750"/>
    </source>
</evidence>
<dbReference type="PANTHER" id="PTHR36180">
    <property type="entry name" value="DNA-BINDING PROTEIN-RELATED-RELATED"/>
    <property type="match status" value="1"/>
</dbReference>
<comment type="caution">
    <text evidence="3">The sequence shown here is derived from an EMBL/GenBank/DDBJ whole genome shotgun (WGS) entry which is preliminary data.</text>
</comment>
<evidence type="ECO:0000313" key="3">
    <source>
        <dbReference type="EMBL" id="KAK9844353.1"/>
    </source>
</evidence>
<dbReference type="PANTHER" id="PTHR36180:SF2">
    <property type="entry name" value="BRO FAMILY PROTEIN"/>
    <property type="match status" value="1"/>
</dbReference>
<gene>
    <name evidence="3" type="ORF">WJX74_001218</name>
</gene>
<evidence type="ECO:0000256" key="1">
    <source>
        <dbReference type="SAM" id="MobiDB-lite"/>
    </source>
</evidence>
<dbReference type="SMART" id="SM01040">
    <property type="entry name" value="Bro-N"/>
    <property type="match status" value="1"/>
</dbReference>
<feature type="region of interest" description="Disordered" evidence="1">
    <location>
        <begin position="1"/>
        <end position="23"/>
    </location>
</feature>
<dbReference type="InterPro" id="IPR003497">
    <property type="entry name" value="BRO_N_domain"/>
</dbReference>
<name>A0AAW1SFW8_9CHLO</name>
<organism evidence="3 4">
    <name type="scientific">Apatococcus lobatus</name>
    <dbReference type="NCBI Taxonomy" id="904363"/>
    <lineage>
        <taxon>Eukaryota</taxon>
        <taxon>Viridiplantae</taxon>
        <taxon>Chlorophyta</taxon>
        <taxon>core chlorophytes</taxon>
        <taxon>Trebouxiophyceae</taxon>
        <taxon>Chlorellales</taxon>
        <taxon>Chlorellaceae</taxon>
        <taxon>Apatococcus</taxon>
    </lineage>
</organism>
<reference evidence="3 4" key="1">
    <citation type="journal article" date="2024" name="Nat. Commun.">
        <title>Phylogenomics reveals the evolutionary origins of lichenization in chlorophyte algae.</title>
        <authorList>
            <person name="Puginier C."/>
            <person name="Libourel C."/>
            <person name="Otte J."/>
            <person name="Skaloud P."/>
            <person name="Haon M."/>
            <person name="Grisel S."/>
            <person name="Petersen M."/>
            <person name="Berrin J.G."/>
            <person name="Delaux P.M."/>
            <person name="Dal Grande F."/>
            <person name="Keller J."/>
        </authorList>
    </citation>
    <scope>NUCLEOTIDE SEQUENCE [LARGE SCALE GENOMIC DNA]</scope>
    <source>
        <strain evidence="3 4">SAG 2145</strain>
    </source>
</reference>
<proteinExistence type="predicted"/>
<accession>A0AAW1SFW8</accession>
<keyword evidence="4" id="KW-1185">Reference proteome</keyword>
<dbReference type="AlphaFoldDB" id="A0AAW1SFW8"/>
<feature type="domain" description="Bro-N" evidence="2">
    <location>
        <begin position="24"/>
        <end position="152"/>
    </location>
</feature>
<evidence type="ECO:0000313" key="4">
    <source>
        <dbReference type="Proteomes" id="UP001438707"/>
    </source>
</evidence>